<feature type="non-terminal residue" evidence="1">
    <location>
        <position position="43"/>
    </location>
</feature>
<accession>A0A820N9J4</accession>
<protein>
    <submittedName>
        <fullName evidence="1">Uncharacterized protein</fullName>
    </submittedName>
</protein>
<dbReference type="AlphaFoldDB" id="A0A820N9J4"/>
<sequence length="43" mass="4736">MVTSRLRPLATIFSVTSVIPKAGDVPHVGTPLPLICRRPFYDL</sequence>
<evidence type="ECO:0000313" key="1">
    <source>
        <dbReference type="EMBL" id="CAF4383897.1"/>
    </source>
</evidence>
<evidence type="ECO:0000313" key="2">
    <source>
        <dbReference type="Proteomes" id="UP000663881"/>
    </source>
</evidence>
<comment type="caution">
    <text evidence="1">The sequence shown here is derived from an EMBL/GenBank/DDBJ whole genome shotgun (WGS) entry which is preliminary data.</text>
</comment>
<proteinExistence type="predicted"/>
<dbReference type="EMBL" id="CAJOAY010025539">
    <property type="protein sequence ID" value="CAF4383897.1"/>
    <property type="molecule type" value="Genomic_DNA"/>
</dbReference>
<dbReference type="Proteomes" id="UP000663881">
    <property type="component" value="Unassembled WGS sequence"/>
</dbReference>
<organism evidence="1 2">
    <name type="scientific">Adineta steineri</name>
    <dbReference type="NCBI Taxonomy" id="433720"/>
    <lineage>
        <taxon>Eukaryota</taxon>
        <taxon>Metazoa</taxon>
        <taxon>Spiralia</taxon>
        <taxon>Gnathifera</taxon>
        <taxon>Rotifera</taxon>
        <taxon>Eurotatoria</taxon>
        <taxon>Bdelloidea</taxon>
        <taxon>Adinetida</taxon>
        <taxon>Adinetidae</taxon>
        <taxon>Adineta</taxon>
    </lineage>
</organism>
<reference evidence="1" key="1">
    <citation type="submission" date="2021-02" db="EMBL/GenBank/DDBJ databases">
        <authorList>
            <person name="Nowell W R."/>
        </authorList>
    </citation>
    <scope>NUCLEOTIDE SEQUENCE</scope>
</reference>
<gene>
    <name evidence="1" type="ORF">OKA104_LOCUS50507</name>
</gene>
<name>A0A820N9J4_9BILA</name>
<feature type="non-terminal residue" evidence="1">
    <location>
        <position position="1"/>
    </location>
</feature>